<dbReference type="EMBL" id="CP118157">
    <property type="protein sequence ID" value="WOF22880.1"/>
    <property type="molecule type" value="Genomic_DNA"/>
</dbReference>
<dbReference type="Pfam" id="PF00535">
    <property type="entry name" value="Glycos_transf_2"/>
    <property type="match status" value="1"/>
</dbReference>
<dbReference type="KEGG" id="mbet:N8K70_16025"/>
<dbReference type="PANTHER" id="PTHR43685">
    <property type="entry name" value="GLYCOSYLTRANSFERASE"/>
    <property type="match status" value="1"/>
</dbReference>
<feature type="region of interest" description="Disordered" evidence="1">
    <location>
        <begin position="1"/>
        <end position="21"/>
    </location>
</feature>
<keyword evidence="4" id="KW-1185">Reference proteome</keyword>
<dbReference type="PANTHER" id="PTHR43685:SF14">
    <property type="entry name" value="GLYCOSYLTRANSFERASE 2-LIKE DOMAIN-CONTAINING PROTEIN"/>
    <property type="match status" value="1"/>
</dbReference>
<reference evidence="3 4" key="1">
    <citation type="submission" date="2023-02" db="EMBL/GenBank/DDBJ databases">
        <title>Microbacterium betulae sp. nov., isolated from birch wood.</title>
        <authorList>
            <person name="Pasciak M."/>
            <person name="Pawlik K.J."/>
            <person name="Martynowski D."/>
            <person name="Laczmanski L."/>
            <person name="Ciekot J."/>
            <person name="Szponar B."/>
            <person name="Wojcik-Fatla A."/>
            <person name="Mackiewicz B."/>
            <person name="Farian E."/>
            <person name="Cholewa G."/>
            <person name="Cholewa A."/>
            <person name="Dutkiewicz J."/>
        </authorList>
    </citation>
    <scope>NUCLEOTIDE SEQUENCE [LARGE SCALE GENOMIC DNA]</scope>
    <source>
        <strain evidence="3 4">AB</strain>
    </source>
</reference>
<dbReference type="InterPro" id="IPR029044">
    <property type="entry name" value="Nucleotide-diphossugar_trans"/>
</dbReference>
<feature type="compositionally biased region" description="Pro residues" evidence="1">
    <location>
        <begin position="1"/>
        <end position="11"/>
    </location>
</feature>
<accession>A0AA97FIF5</accession>
<evidence type="ECO:0000256" key="1">
    <source>
        <dbReference type="SAM" id="MobiDB-lite"/>
    </source>
</evidence>
<evidence type="ECO:0000259" key="2">
    <source>
        <dbReference type="Pfam" id="PF00535"/>
    </source>
</evidence>
<evidence type="ECO:0000313" key="3">
    <source>
        <dbReference type="EMBL" id="WOF22880.1"/>
    </source>
</evidence>
<proteinExistence type="predicted"/>
<evidence type="ECO:0000313" key="4">
    <source>
        <dbReference type="Proteomes" id="UP001305498"/>
    </source>
</evidence>
<dbReference type="AlphaFoldDB" id="A0AA97FIF5"/>
<dbReference type="InterPro" id="IPR050834">
    <property type="entry name" value="Glycosyltransf_2"/>
</dbReference>
<feature type="domain" description="Glycosyltransferase 2-like" evidence="2">
    <location>
        <begin position="24"/>
        <end position="183"/>
    </location>
</feature>
<dbReference type="RefSeq" id="WP_317139352.1">
    <property type="nucleotide sequence ID" value="NZ_CP118157.1"/>
</dbReference>
<gene>
    <name evidence="3" type="ORF">N8K70_16025</name>
</gene>
<dbReference type="Proteomes" id="UP001305498">
    <property type="component" value="Chromosome"/>
</dbReference>
<organism evidence="3 4">
    <name type="scientific">Microbacterium betulae</name>
    <dbReference type="NCBI Taxonomy" id="2981139"/>
    <lineage>
        <taxon>Bacteria</taxon>
        <taxon>Bacillati</taxon>
        <taxon>Actinomycetota</taxon>
        <taxon>Actinomycetes</taxon>
        <taxon>Micrococcales</taxon>
        <taxon>Microbacteriaceae</taxon>
        <taxon>Microbacterium</taxon>
    </lineage>
</organism>
<name>A0AA97FIF5_9MICO</name>
<protein>
    <submittedName>
        <fullName evidence="3">Glycosyltransferase family 2 protein</fullName>
    </submittedName>
</protein>
<dbReference type="CDD" id="cd06423">
    <property type="entry name" value="CESA_like"/>
    <property type="match status" value="1"/>
</dbReference>
<dbReference type="InterPro" id="IPR001173">
    <property type="entry name" value="Glyco_trans_2-like"/>
</dbReference>
<dbReference type="Gene3D" id="3.90.550.10">
    <property type="entry name" value="Spore Coat Polysaccharide Biosynthesis Protein SpsA, Chain A"/>
    <property type="match status" value="1"/>
</dbReference>
<sequence length="288" mass="32034">MLSLLPPPSVPTPATTPGRAPSVSIVIPAHNEEAVIERCLKAAIDQVVPAREILVIDNRSTDATAELARRIARRHPEAGIRVLDQSEELGLVPTRNLGFEAASGDVLGRIDADTVVLRDWVARVAETMTDPAVGAVSGPVTYYDLPFRAPRGLSDDLARRALRRLGKRYPFLYGCNMAIRATAWRAIEHEACRDRQDVLHEDIDLSVHLYDANVAVAYDGAMRADVSARRLSTSRESFRAYTERFERTYAAHRIDDWHLRVPQALLQSVYWWARVLRSIAPAPRAAIA</sequence>
<dbReference type="SUPFAM" id="SSF53448">
    <property type="entry name" value="Nucleotide-diphospho-sugar transferases"/>
    <property type="match status" value="1"/>
</dbReference>